<keyword evidence="4" id="KW-0158">Chromosome</keyword>
<evidence type="ECO:0008006" key="10">
    <source>
        <dbReference type="Google" id="ProtNLM"/>
    </source>
</evidence>
<evidence type="ECO:0000256" key="4">
    <source>
        <dbReference type="ARBA" id="ARBA00022454"/>
    </source>
</evidence>
<name>A0ABP0H4G4_CLALP</name>
<dbReference type="EMBL" id="CAWYQH010000174">
    <property type="protein sequence ID" value="CAK8697844.1"/>
    <property type="molecule type" value="Genomic_DNA"/>
</dbReference>
<dbReference type="Pfam" id="PF07778">
    <property type="entry name" value="CENP-I"/>
    <property type="match status" value="1"/>
</dbReference>
<protein>
    <recommendedName>
        <fullName evidence="10">Centromere protein I</fullName>
    </recommendedName>
</protein>
<organism evidence="8 9">
    <name type="scientific">Clavelina lepadiformis</name>
    <name type="common">Light-bulb sea squirt</name>
    <name type="synonym">Ascidia lepadiformis</name>
    <dbReference type="NCBI Taxonomy" id="159417"/>
    <lineage>
        <taxon>Eukaryota</taxon>
        <taxon>Metazoa</taxon>
        <taxon>Chordata</taxon>
        <taxon>Tunicata</taxon>
        <taxon>Ascidiacea</taxon>
        <taxon>Aplousobranchia</taxon>
        <taxon>Clavelinidae</taxon>
        <taxon>Clavelina</taxon>
    </lineage>
</organism>
<comment type="caution">
    <text evidence="8">The sequence shown here is derived from an EMBL/GenBank/DDBJ whole genome shotgun (WGS) entry which is preliminary data.</text>
</comment>
<evidence type="ECO:0000256" key="1">
    <source>
        <dbReference type="ARBA" id="ARBA00004123"/>
    </source>
</evidence>
<feature type="compositionally biased region" description="Basic and acidic residues" evidence="7">
    <location>
        <begin position="54"/>
        <end position="74"/>
    </location>
</feature>
<feature type="compositionally biased region" description="Basic residues" evidence="7">
    <location>
        <begin position="25"/>
        <end position="34"/>
    </location>
</feature>
<feature type="compositionally biased region" description="Acidic residues" evidence="7">
    <location>
        <begin position="75"/>
        <end position="89"/>
    </location>
</feature>
<keyword evidence="5" id="KW-0539">Nucleus</keyword>
<evidence type="ECO:0000313" key="8">
    <source>
        <dbReference type="EMBL" id="CAK8697844.1"/>
    </source>
</evidence>
<gene>
    <name evidence="8" type="ORF">CVLEPA_LOCUS31338</name>
</gene>
<evidence type="ECO:0000256" key="7">
    <source>
        <dbReference type="SAM" id="MobiDB-lite"/>
    </source>
</evidence>
<keyword evidence="9" id="KW-1185">Reference proteome</keyword>
<evidence type="ECO:0000256" key="2">
    <source>
        <dbReference type="ARBA" id="ARBA00004584"/>
    </source>
</evidence>
<dbReference type="PANTHER" id="PTHR48208:SF2">
    <property type="entry name" value="CENTROMERE PROTEIN I"/>
    <property type="match status" value="1"/>
</dbReference>
<dbReference type="PANTHER" id="PTHR48208">
    <property type="entry name" value="CENTROMERE PROTEIN I"/>
    <property type="match status" value="1"/>
</dbReference>
<feature type="region of interest" description="Disordered" evidence="7">
    <location>
        <begin position="1"/>
        <end position="96"/>
    </location>
</feature>
<evidence type="ECO:0000313" key="9">
    <source>
        <dbReference type="Proteomes" id="UP001642483"/>
    </source>
</evidence>
<keyword evidence="6" id="KW-0137">Centromere</keyword>
<reference evidence="8 9" key="1">
    <citation type="submission" date="2024-02" db="EMBL/GenBank/DDBJ databases">
        <authorList>
            <person name="Daric V."/>
            <person name="Darras S."/>
        </authorList>
    </citation>
    <scope>NUCLEOTIDE SEQUENCE [LARGE SCALE GENOMIC DNA]</scope>
</reference>
<accession>A0ABP0H4G4</accession>
<evidence type="ECO:0000256" key="5">
    <source>
        <dbReference type="ARBA" id="ARBA00023242"/>
    </source>
</evidence>
<dbReference type="InterPro" id="IPR012485">
    <property type="entry name" value="CENP-I"/>
</dbReference>
<evidence type="ECO:0000256" key="3">
    <source>
        <dbReference type="ARBA" id="ARBA00005470"/>
    </source>
</evidence>
<comment type="similarity">
    <text evidence="3">Belongs to the CENP-I/CTF3 family.</text>
</comment>
<proteinExistence type="inferred from homology"/>
<feature type="compositionally biased region" description="Acidic residues" evidence="7">
    <location>
        <begin position="38"/>
        <end position="53"/>
    </location>
</feature>
<evidence type="ECO:0000256" key="6">
    <source>
        <dbReference type="ARBA" id="ARBA00023328"/>
    </source>
</evidence>
<comment type="subcellular location">
    <subcellularLocation>
        <location evidence="2">Chromosome</location>
        <location evidence="2">Centromere</location>
    </subcellularLocation>
    <subcellularLocation>
        <location evidence="1">Nucleus</location>
    </subcellularLocation>
</comment>
<dbReference type="Proteomes" id="UP001642483">
    <property type="component" value="Unassembled WGS sequence"/>
</dbReference>
<sequence>MNGSILTNEEFNEQVENFEANGTIAKKRKAGRRKSNADEDEEINSLDLEEEEEIERRMEREIQRQMDEDMRRVDTEDEMVEESDDESEEMNDKTREDTVVRMEDVEEERRDVTEESVNEQKKEKKKFKLEINKKQVGKYFAVFWEKPKTYYWGKLLKVFRDEVDGKIEQAEFKFWDKKSTSEDAVYWDWQTKEDIDIVTVENCFWGPSTAVLTSVGRAKSYFGFAEEKEIKCLLLRWLIIVYDLLTSKTKLHCLYGILFHYIGSDILCPSICQLLFLLTRKNEVTHYRISKLLELQKRVGIVPHICGLLSVYRMYQPSLISMSGNFKTFFKKQDRAWEQSILRMQQRHGINVFSEGINPMIPMPKVERKLMHQPLVTMAHNDTQNMQPLADHLLGKVPIYQITSFQELLDHFGQLDLDCQAFTLLSSTTFRHLVAIACDRTMPLRLSFWLHHCLNEELMLTGGESKRGIELLHIILQLSDLIQECLPVCEAFLFRYLCTWNGKDYCSYILKLLTRIRIFPYSVLHDLVLSPLHKLFVFSSNVYLKCSIINTMTEMLCNYLSLETSKHEVLSKLSALDASDITEQFRHTLYPHNAAQLDPEVIIRKLIVFVGELCAEGLRLEPNNLLLIHYALQFHLQVSSTFEIHAKPIVVAPTLSLVSAALFTLSSPCISVLLEILCNHRIALTKLKEEGSLTLAYQEEIDLLNQYFVDVYDSIWRRRAFKSGNDNSIFYKNLDSGDMDEMLSHTAFLSRRMFCLDRHPAFALTTRQYIETFDLPLESIFNAKFVLEENYAEFLKSRCLHKVLNFIIALRSPSN</sequence>